<evidence type="ECO:0000259" key="2">
    <source>
        <dbReference type="PROSITE" id="PS50994"/>
    </source>
</evidence>
<dbReference type="PROSITE" id="PS50994">
    <property type="entry name" value="INTEGRASE"/>
    <property type="match status" value="1"/>
</dbReference>
<feature type="compositionally biased region" description="Basic residues" evidence="1">
    <location>
        <begin position="568"/>
        <end position="578"/>
    </location>
</feature>
<dbReference type="HOGENOM" id="CLU_034060_1_0_3"/>
<dbReference type="GO" id="GO:0015074">
    <property type="term" value="P:DNA integration"/>
    <property type="evidence" value="ECO:0007669"/>
    <property type="project" value="InterPro"/>
</dbReference>
<dbReference type="Pfam" id="PF22483">
    <property type="entry name" value="Mu-transpos_C_2"/>
    <property type="match status" value="1"/>
</dbReference>
<dbReference type="PANTHER" id="PTHR35004:SF7">
    <property type="entry name" value="INTEGRASE PROTEIN"/>
    <property type="match status" value="1"/>
</dbReference>
<protein>
    <submittedName>
        <fullName evidence="4">Transposase, putative</fullName>
    </submittedName>
</protein>
<dbReference type="NCBIfam" id="NF033546">
    <property type="entry name" value="transpos_IS21"/>
    <property type="match status" value="1"/>
</dbReference>
<evidence type="ECO:0000313" key="3">
    <source>
        <dbReference type="EMBL" id="ABW31378.1"/>
    </source>
</evidence>
<keyword evidence="5" id="KW-1185">Reference proteome</keyword>
<accession>A8ZK24</accession>
<dbReference type="PANTHER" id="PTHR35004">
    <property type="entry name" value="TRANSPOSASE RV3428C-RELATED"/>
    <property type="match status" value="1"/>
</dbReference>
<dbReference type="KEGG" id="amr:AM1_A0260"/>
<dbReference type="EMBL" id="CP000838">
    <property type="protein sequence ID" value="ABW31524.1"/>
    <property type="molecule type" value="Genomic_DNA"/>
</dbReference>
<sequence>MPNKRIDSYHTRVYMNGRDLGLKQAEAAYIAEISTRTGQRIEAGTHQPNRGRLQDQRTVPDPLADVWEDELEPMLRRDPRLKPMTLYEYLQDKYPGQYPQVLRTLQRRVRTWKALHGPSPEVMFELRHEPGVQGFSDFTELKGITITIAGKPFEHLIYHYRLGYSGWRYAQIIEGGESFVALSEGLQNAFAACGGVPTQHRTDSLSAAYRNMGGRRSKNLTRLYDELCDHYRLEPTRNNKGVAHENGSIESPHGHLKNRIKQAIYLRGSADFTSVAEYQALIDAQVAKLNQQCQTKYEQEKDHLQPLPKYRTPDYEVLTAKVSKRSTIDVRCILYTVPSRLIGRQLELHLYHDRIVGYLERHPVVELPRKRVSGKGKRRDRCINYRHVIGSMRLKPRAFIYCTWQSDLLPNPEYRQIWEQLKAQFDLEQAAKIIVEALYIAAVQDKEQAVAVYLQQQLRSSSLTLNRLKKQFEPPQMKQVPDLSIEQHSLELYDKLLPSCSVPAEPLPAPEPLFKKAQALPHVDPLGIYRIPSHAGKLVLCGILTSLVRNGGPTKRTSSSKTCPHRSQAPKRKKFYQL</sequence>
<dbReference type="EMBL" id="CP000838">
    <property type="protein sequence ID" value="ABW31378.1"/>
    <property type="molecule type" value="Genomic_DNA"/>
</dbReference>
<dbReference type="AlphaFoldDB" id="A8ZK24"/>
<proteinExistence type="predicted"/>
<dbReference type="SUPFAM" id="SSF53098">
    <property type="entry name" value="Ribonuclease H-like"/>
    <property type="match status" value="1"/>
</dbReference>
<dbReference type="OrthoDB" id="525881at2"/>
<organism evidence="4 5">
    <name type="scientific">Acaryochloris marina (strain MBIC 11017)</name>
    <dbReference type="NCBI Taxonomy" id="329726"/>
    <lineage>
        <taxon>Bacteria</taxon>
        <taxon>Bacillati</taxon>
        <taxon>Cyanobacteriota</taxon>
        <taxon>Cyanophyceae</taxon>
        <taxon>Acaryochloridales</taxon>
        <taxon>Acaryochloridaceae</taxon>
        <taxon>Acaryochloris</taxon>
    </lineage>
</organism>
<dbReference type="KEGG" id="amr:AM1_A0015"/>
<dbReference type="Proteomes" id="UP000000268">
    <property type="component" value="Plasmid pREB1"/>
</dbReference>
<dbReference type="InterPro" id="IPR001584">
    <property type="entry name" value="Integrase_cat-core"/>
</dbReference>
<evidence type="ECO:0000256" key="1">
    <source>
        <dbReference type="SAM" id="MobiDB-lite"/>
    </source>
</evidence>
<evidence type="ECO:0000313" key="4">
    <source>
        <dbReference type="EMBL" id="ABW31524.1"/>
    </source>
</evidence>
<evidence type="ECO:0000313" key="5">
    <source>
        <dbReference type="Proteomes" id="UP000000268"/>
    </source>
</evidence>
<reference evidence="4 5" key="2">
    <citation type="journal article" date="2008" name="Proc. Natl. Acad. Sci. U.S.A.">
        <title>Niche adaptation and genome expansion in the chlorophyll d-producing cyanobacterium Acaryochloris marina.</title>
        <authorList>
            <person name="Swingley W.D."/>
            <person name="Chen M."/>
            <person name="Cheung P.C."/>
            <person name="Conrad A.L."/>
            <person name="Dejesa L.C."/>
            <person name="Hao J."/>
            <person name="Honchak B.M."/>
            <person name="Karbach L.E."/>
            <person name="Kurdoglu A."/>
            <person name="Lahiri S."/>
            <person name="Mastrian S.D."/>
            <person name="Miyashita H."/>
            <person name="Page L."/>
            <person name="Ramakrishna P."/>
            <person name="Satoh S."/>
            <person name="Sattley W.M."/>
            <person name="Shimada Y."/>
            <person name="Taylor H.L."/>
            <person name="Tomo T."/>
            <person name="Tsuchiya T."/>
            <person name="Wang Z.T."/>
            <person name="Raymond J."/>
            <person name="Mimuro M."/>
            <person name="Blankenship R.E."/>
            <person name="Touchman J.W."/>
        </authorList>
    </citation>
    <scope>NUCLEOTIDE SEQUENCE [LARGE SCALE GENOMIC DNA]</scope>
    <source>
        <strain evidence="5">MBIC 11017</strain>
        <strain evidence="4">MBIC11017</strain>
        <strain evidence="4">pREB1</strain>
        <plasmid evidence="5">Plasmid pREB1</plasmid>
        <plasmid evidence="4">pREB1</plasmid>
    </source>
</reference>
<feature type="domain" description="Integrase catalytic" evidence="2">
    <location>
        <begin position="126"/>
        <end position="314"/>
    </location>
</feature>
<keyword evidence="4" id="KW-0614">Plasmid</keyword>
<dbReference type="InterPro" id="IPR054353">
    <property type="entry name" value="IstA-like_C"/>
</dbReference>
<feature type="region of interest" description="Disordered" evidence="1">
    <location>
        <begin position="551"/>
        <end position="578"/>
    </location>
</feature>
<geneLocation type="plasmid" evidence="4 5">
    <name>pREB1</name>
</geneLocation>
<name>A8ZK24_ACAM1</name>
<reference evidence="4" key="1">
    <citation type="submission" date="2007-09" db="EMBL/GenBank/DDBJ databases">
        <authorList>
            <person name="Touchman J."/>
        </authorList>
    </citation>
    <scope>NUCLEOTIDE SEQUENCE</scope>
    <source>
        <strain evidence="4">MBIC11017</strain>
        <plasmid evidence="4">pREB1</plasmid>
    </source>
</reference>
<dbReference type="InterPro" id="IPR012337">
    <property type="entry name" value="RNaseH-like_sf"/>
</dbReference>
<gene>
    <name evidence="4" type="ordered locus">AM1_A0015</name>
    <name evidence="3" type="ordered locus">AM1_A0260</name>
</gene>